<proteinExistence type="predicted"/>
<dbReference type="EMBL" id="WJQU01000003">
    <property type="protein sequence ID" value="KAJ6638513.1"/>
    <property type="molecule type" value="Genomic_DNA"/>
</dbReference>
<reference evidence="1" key="1">
    <citation type="submission" date="2022-07" db="EMBL/GenBank/DDBJ databases">
        <authorList>
            <person name="Trinca V."/>
            <person name="Uliana J.V.C."/>
            <person name="Torres T.T."/>
            <person name="Ward R.J."/>
            <person name="Monesi N."/>
        </authorList>
    </citation>
    <scope>NUCLEOTIDE SEQUENCE</scope>
    <source>
        <strain evidence="1">HSMRA1968</strain>
        <tissue evidence="1">Whole embryos</tissue>
    </source>
</reference>
<sequence length="109" mass="12959">MVHCLTLRVNANIASINGTEKHFKRRKEKLFMQSQTKQKKEKYHINIRLFACHFPGIPYLDVVPINAKDRKSNVMWLMLKFQSKQPSNETYVRQCVQPSHYTPNDKKLR</sequence>
<comment type="caution">
    <text evidence="1">The sequence shown here is derived from an EMBL/GenBank/DDBJ whole genome shotgun (WGS) entry which is preliminary data.</text>
</comment>
<evidence type="ECO:0000313" key="1">
    <source>
        <dbReference type="EMBL" id="KAJ6638513.1"/>
    </source>
</evidence>
<dbReference type="Proteomes" id="UP001151699">
    <property type="component" value="Chromosome X"/>
</dbReference>
<name>A0A9Q0MV27_9DIPT</name>
<dbReference type="AlphaFoldDB" id="A0A9Q0MV27"/>
<evidence type="ECO:0000313" key="2">
    <source>
        <dbReference type="Proteomes" id="UP001151699"/>
    </source>
</evidence>
<gene>
    <name evidence="1" type="ORF">Bhyg_11249</name>
</gene>
<accession>A0A9Q0MV27</accession>
<protein>
    <submittedName>
        <fullName evidence="1">Uncharacterized protein</fullName>
    </submittedName>
</protein>
<organism evidence="1 2">
    <name type="scientific">Pseudolycoriella hygida</name>
    <dbReference type="NCBI Taxonomy" id="35572"/>
    <lineage>
        <taxon>Eukaryota</taxon>
        <taxon>Metazoa</taxon>
        <taxon>Ecdysozoa</taxon>
        <taxon>Arthropoda</taxon>
        <taxon>Hexapoda</taxon>
        <taxon>Insecta</taxon>
        <taxon>Pterygota</taxon>
        <taxon>Neoptera</taxon>
        <taxon>Endopterygota</taxon>
        <taxon>Diptera</taxon>
        <taxon>Nematocera</taxon>
        <taxon>Sciaroidea</taxon>
        <taxon>Sciaridae</taxon>
        <taxon>Pseudolycoriella</taxon>
    </lineage>
</organism>
<keyword evidence="2" id="KW-1185">Reference proteome</keyword>